<sequence length="114" mass="12763">MVDAQTENAPKTGWIDKKSKYSHKWVKTWISVQPGEVLYSKSKTGPYKKIKLDGTSITDVESNGKTFRLQCQTSKREYIFKVEEGLGAQVWLEAICVAKVSEVANSTSSTCILQ</sequence>
<dbReference type="Gene3D" id="2.30.29.30">
    <property type="entry name" value="Pleckstrin-homology domain (PH domain)/Phosphotyrosine-binding domain (PTB)"/>
    <property type="match status" value="1"/>
</dbReference>
<reference evidence="2" key="2">
    <citation type="submission" date="2025-08" db="UniProtKB">
        <authorList>
            <consortium name="Ensembl"/>
        </authorList>
    </citation>
    <scope>IDENTIFICATION</scope>
</reference>
<dbReference type="GeneID" id="100177385"/>
<dbReference type="InterPro" id="IPR001849">
    <property type="entry name" value="PH_domain"/>
</dbReference>
<accession>F6QVQ7</accession>
<dbReference type="Ensembl" id="ENSCINT00000025759.1">
    <property type="protein sequence ID" value="ENSCINP00000025513.1"/>
    <property type="gene ID" value="ENSCING00000014019.1"/>
</dbReference>
<dbReference type="AlphaFoldDB" id="F6QVQ7"/>
<reference evidence="3" key="1">
    <citation type="journal article" date="2002" name="Science">
        <title>The draft genome of Ciona intestinalis: insights into chordate and vertebrate origins.</title>
        <authorList>
            <person name="Dehal P."/>
            <person name="Satou Y."/>
            <person name="Campbell R.K."/>
            <person name="Chapman J."/>
            <person name="Degnan B."/>
            <person name="De Tomaso A."/>
            <person name="Davidson B."/>
            <person name="Di Gregorio A."/>
            <person name="Gelpke M."/>
            <person name="Goodstein D.M."/>
            <person name="Harafuji N."/>
            <person name="Hastings K.E."/>
            <person name="Ho I."/>
            <person name="Hotta K."/>
            <person name="Huang W."/>
            <person name="Kawashima T."/>
            <person name="Lemaire P."/>
            <person name="Martinez D."/>
            <person name="Meinertzhagen I.A."/>
            <person name="Necula S."/>
            <person name="Nonaka M."/>
            <person name="Putnam N."/>
            <person name="Rash S."/>
            <person name="Saiga H."/>
            <person name="Satake M."/>
            <person name="Terry A."/>
            <person name="Yamada L."/>
            <person name="Wang H.G."/>
            <person name="Awazu S."/>
            <person name="Azumi K."/>
            <person name="Boore J."/>
            <person name="Branno M."/>
            <person name="Chin-Bow S."/>
            <person name="DeSantis R."/>
            <person name="Doyle S."/>
            <person name="Francino P."/>
            <person name="Keys D.N."/>
            <person name="Haga S."/>
            <person name="Hayashi H."/>
            <person name="Hino K."/>
            <person name="Imai K.S."/>
            <person name="Inaba K."/>
            <person name="Kano S."/>
            <person name="Kobayashi K."/>
            <person name="Kobayashi M."/>
            <person name="Lee B.I."/>
            <person name="Makabe K.W."/>
            <person name="Manohar C."/>
            <person name="Matassi G."/>
            <person name="Medina M."/>
            <person name="Mochizuki Y."/>
            <person name="Mount S."/>
            <person name="Morishita T."/>
            <person name="Miura S."/>
            <person name="Nakayama A."/>
            <person name="Nishizaka S."/>
            <person name="Nomoto H."/>
            <person name="Ohta F."/>
            <person name="Oishi K."/>
            <person name="Rigoutsos I."/>
            <person name="Sano M."/>
            <person name="Sasaki A."/>
            <person name="Sasakura Y."/>
            <person name="Shoguchi E."/>
            <person name="Shin-i T."/>
            <person name="Spagnuolo A."/>
            <person name="Stainier D."/>
            <person name="Suzuki M.M."/>
            <person name="Tassy O."/>
            <person name="Takatori N."/>
            <person name="Tokuoka M."/>
            <person name="Yagi K."/>
            <person name="Yoshizaki F."/>
            <person name="Wada S."/>
            <person name="Zhang C."/>
            <person name="Hyatt P.D."/>
            <person name="Larimer F."/>
            <person name="Detter C."/>
            <person name="Doggett N."/>
            <person name="Glavina T."/>
            <person name="Hawkins T."/>
            <person name="Richardson P."/>
            <person name="Lucas S."/>
            <person name="Kohara Y."/>
            <person name="Levine M."/>
            <person name="Satoh N."/>
            <person name="Rokhsar D.S."/>
        </authorList>
    </citation>
    <scope>NUCLEOTIDE SEQUENCE [LARGE SCALE GENOMIC DNA]</scope>
</reference>
<reference evidence="2" key="3">
    <citation type="submission" date="2025-09" db="UniProtKB">
        <authorList>
            <consortium name="Ensembl"/>
        </authorList>
    </citation>
    <scope>IDENTIFICATION</scope>
</reference>
<feature type="domain" description="PH" evidence="1">
    <location>
        <begin position="8"/>
        <end position="100"/>
    </location>
</feature>
<dbReference type="Pfam" id="PF00169">
    <property type="entry name" value="PH"/>
    <property type="match status" value="1"/>
</dbReference>
<dbReference type="SMART" id="SM00233">
    <property type="entry name" value="PH"/>
    <property type="match status" value="1"/>
</dbReference>
<gene>
    <name evidence="2" type="primary">LOC100177385</name>
</gene>
<proteinExistence type="predicted"/>
<evidence type="ECO:0000259" key="1">
    <source>
        <dbReference type="PROSITE" id="PS50003"/>
    </source>
</evidence>
<dbReference type="Proteomes" id="UP000008144">
    <property type="component" value="Unassembled WGS sequence"/>
</dbReference>
<dbReference type="InParanoid" id="F6QVQ7"/>
<dbReference type="KEGG" id="cin:100177385"/>
<evidence type="ECO:0000313" key="2">
    <source>
        <dbReference type="Ensembl" id="ENSCINP00000025513.1"/>
    </source>
</evidence>
<dbReference type="OrthoDB" id="2157866at2759"/>
<accession>A0A1W2WFD8</accession>
<dbReference type="HOGENOM" id="CLU_154081_0_0_1"/>
<keyword evidence="3" id="KW-1185">Reference proteome</keyword>
<protein>
    <submittedName>
        <fullName evidence="2">Uncharacterized LOC100177385</fullName>
    </submittedName>
</protein>
<organism evidence="2 3">
    <name type="scientific">Ciona intestinalis</name>
    <name type="common">Transparent sea squirt</name>
    <name type="synonym">Ascidia intestinalis</name>
    <dbReference type="NCBI Taxonomy" id="7719"/>
    <lineage>
        <taxon>Eukaryota</taxon>
        <taxon>Metazoa</taxon>
        <taxon>Chordata</taxon>
        <taxon>Tunicata</taxon>
        <taxon>Ascidiacea</taxon>
        <taxon>Phlebobranchia</taxon>
        <taxon>Cionidae</taxon>
        <taxon>Ciona</taxon>
    </lineage>
</organism>
<dbReference type="InterPro" id="IPR011993">
    <property type="entry name" value="PH-like_dom_sf"/>
</dbReference>
<dbReference type="PROSITE" id="PS50003">
    <property type="entry name" value="PH_DOMAIN"/>
    <property type="match status" value="1"/>
</dbReference>
<name>F6QVQ7_CIOIN</name>
<dbReference type="SUPFAM" id="SSF50729">
    <property type="entry name" value="PH domain-like"/>
    <property type="match status" value="1"/>
</dbReference>
<evidence type="ECO:0000313" key="3">
    <source>
        <dbReference type="Proteomes" id="UP000008144"/>
    </source>
</evidence>